<dbReference type="RefSeq" id="WP_081004975.1">
    <property type="nucleotide sequence ID" value="NZ_CXOI01000085.1"/>
</dbReference>
<feature type="chain" id="PRO_5005493598" evidence="1">
    <location>
        <begin position="27"/>
        <end position="144"/>
    </location>
</feature>
<organism evidence="2 3">
    <name type="scientific">Xanthomonas graminis pv. arrhenatheri LMG 727</name>
    <dbReference type="NCBI Taxonomy" id="1195923"/>
    <lineage>
        <taxon>Bacteria</taxon>
        <taxon>Pseudomonadati</taxon>
        <taxon>Pseudomonadota</taxon>
        <taxon>Gammaproteobacteria</taxon>
        <taxon>Lysobacterales</taxon>
        <taxon>Lysobacteraceae</taxon>
        <taxon>Xanthomonas</taxon>
        <taxon>Xanthomonas translucens group</taxon>
        <taxon>Xanthomonas graminis</taxon>
    </lineage>
</organism>
<name>A0A0K3A4N9_9XANT</name>
<evidence type="ECO:0000256" key="1">
    <source>
        <dbReference type="SAM" id="SignalP"/>
    </source>
</evidence>
<proteinExistence type="predicted"/>
<sequence length="144" mass="15119">MNQKVKTVVIVAGFMAGLALSTSALAQACCPGDGHTIAATTGLGQSMPPATNLAVDPSWRVYAFRRDGVEYLQVNDTKGVVRAALGHINETTWVMPMGADVNRVTIASSANDNSGTLIYRSGPIAIRVLQAAQGNSWVITTSEN</sequence>
<evidence type="ECO:0000313" key="3">
    <source>
        <dbReference type="Proteomes" id="UP000046187"/>
    </source>
</evidence>
<reference evidence="3" key="1">
    <citation type="submission" date="2015-07" db="EMBL/GenBank/DDBJ databases">
        <authorList>
            <person name="Wibberg D."/>
        </authorList>
    </citation>
    <scope>NUCLEOTIDE SEQUENCE [LARGE SCALE GENOMIC DNA]</scope>
</reference>
<dbReference type="AlphaFoldDB" id="A0A0K3A4N9"/>
<protein>
    <submittedName>
        <fullName evidence="2">Putative secreted protein</fullName>
    </submittedName>
</protein>
<evidence type="ECO:0000313" key="2">
    <source>
        <dbReference type="EMBL" id="CTP92808.1"/>
    </source>
</evidence>
<keyword evidence="1" id="KW-0732">Signal</keyword>
<accession>A0A0K3A4N9</accession>
<feature type="signal peptide" evidence="1">
    <location>
        <begin position="1"/>
        <end position="26"/>
    </location>
</feature>
<dbReference type="Proteomes" id="UP000046187">
    <property type="component" value="Unassembled WGS sequence"/>
</dbReference>
<keyword evidence="3" id="KW-1185">Reference proteome</keyword>
<dbReference type="PROSITE" id="PS51257">
    <property type="entry name" value="PROKAR_LIPOPROTEIN"/>
    <property type="match status" value="1"/>
</dbReference>
<gene>
    <name evidence="2" type="ORF">XTALMG727_3896</name>
</gene>
<dbReference type="EMBL" id="CXOI01000085">
    <property type="protein sequence ID" value="CTP92808.1"/>
    <property type="molecule type" value="Genomic_DNA"/>
</dbReference>